<dbReference type="Gene3D" id="3.30.310.60">
    <property type="entry name" value="Like-Sm ribonucleoprotein, C-terminal domain"/>
    <property type="match status" value="1"/>
</dbReference>
<dbReference type="InterPro" id="IPR047575">
    <property type="entry name" value="Sm"/>
</dbReference>
<reference evidence="3" key="1">
    <citation type="journal article" date="2020" name="mSystems">
        <title>Genome- and Community-Level Interaction Insights into Carbon Utilization and Element Cycling Functions of Hydrothermarchaeota in Hydrothermal Sediment.</title>
        <authorList>
            <person name="Zhou Z."/>
            <person name="Liu Y."/>
            <person name="Xu W."/>
            <person name="Pan J."/>
            <person name="Luo Z.H."/>
            <person name="Li M."/>
        </authorList>
    </citation>
    <scope>NUCLEOTIDE SEQUENCE [LARGE SCALE GENOMIC DNA]</scope>
    <source>
        <strain evidence="3">SpSt-637</strain>
        <strain evidence="2">SpSt-667</strain>
    </source>
</reference>
<dbReference type="InterPro" id="IPR010920">
    <property type="entry name" value="LSM_dom_sf"/>
</dbReference>
<dbReference type="InterPro" id="IPR028277">
    <property type="entry name" value="Lsm_C"/>
</dbReference>
<dbReference type="PROSITE" id="PS52002">
    <property type="entry name" value="SM"/>
    <property type="match status" value="1"/>
</dbReference>
<dbReference type="EMBL" id="DTBD01000084">
    <property type="protein sequence ID" value="HGQ65282.1"/>
    <property type="molecule type" value="Genomic_DNA"/>
</dbReference>
<dbReference type="Gene3D" id="2.30.30.100">
    <property type="match status" value="1"/>
</dbReference>
<proteinExistence type="predicted"/>
<gene>
    <name evidence="3" type="ORF">ENU08_08585</name>
    <name evidence="2" type="ORF">ENU41_07760</name>
</gene>
<dbReference type="EMBL" id="DTCK01000041">
    <property type="protein sequence ID" value="HGQ36547.1"/>
    <property type="molecule type" value="Genomic_DNA"/>
</dbReference>
<organism evidence="3">
    <name type="scientific">Ignisphaera aggregans</name>
    <dbReference type="NCBI Taxonomy" id="334771"/>
    <lineage>
        <taxon>Archaea</taxon>
        <taxon>Thermoproteota</taxon>
        <taxon>Thermoprotei</taxon>
        <taxon>Desulfurococcales</taxon>
        <taxon>Desulfurococcaceae</taxon>
        <taxon>Ignisphaera</taxon>
    </lineage>
</organism>
<comment type="caution">
    <text evidence="3">The sequence shown here is derived from an EMBL/GenBank/DDBJ whole genome shotgun (WGS) entry which is preliminary data.</text>
</comment>
<dbReference type="InterPro" id="IPR001163">
    <property type="entry name" value="Sm_dom_euk/arc"/>
</dbReference>
<protein>
    <submittedName>
        <fullName evidence="3">Sm ribonucleo</fullName>
    </submittedName>
</protein>
<name>A0A7C4NMZ2_9CREN</name>
<dbReference type="CDD" id="cd11679">
    <property type="entry name" value="archaeal_Sm_like"/>
    <property type="match status" value="1"/>
</dbReference>
<dbReference type="GO" id="GO:0003723">
    <property type="term" value="F:RNA binding"/>
    <property type="evidence" value="ECO:0007669"/>
    <property type="project" value="InterPro"/>
</dbReference>
<dbReference type="InterPro" id="IPR037156">
    <property type="entry name" value="Lsm_C_sf"/>
</dbReference>
<evidence type="ECO:0000313" key="3">
    <source>
        <dbReference type="EMBL" id="HGQ65282.1"/>
    </source>
</evidence>
<dbReference type="SUPFAM" id="SSF50182">
    <property type="entry name" value="Sm-like ribonucleoproteins"/>
    <property type="match status" value="1"/>
</dbReference>
<feature type="domain" description="Sm" evidence="1">
    <location>
        <begin position="7"/>
        <end position="76"/>
    </location>
</feature>
<accession>A0A7C4NMZ2</accession>
<evidence type="ECO:0000259" key="1">
    <source>
        <dbReference type="PROSITE" id="PS52002"/>
    </source>
</evidence>
<dbReference type="AlphaFoldDB" id="A0A7C4NMZ2"/>
<sequence>MSYGPRTVASELTRLIDKKIMVRLADGKMYIGKLLSYDPSALHVVLGDVVNDDGVKFYRVIINGDRISEILVQEQPLFDAEEFASLLMTKLGLRSDVVKVLHDTNVVIVYDRIKVGEAGVEGTGSFAQRIYEIYVEYIENKKKGAK</sequence>
<dbReference type="Pfam" id="PF14894">
    <property type="entry name" value="Lsm_C"/>
    <property type="match status" value="1"/>
</dbReference>
<dbReference type="Pfam" id="PF01423">
    <property type="entry name" value="LSM"/>
    <property type="match status" value="1"/>
</dbReference>
<evidence type="ECO:0000313" key="2">
    <source>
        <dbReference type="EMBL" id="HGQ36547.1"/>
    </source>
</evidence>